<evidence type="ECO:0000313" key="2">
    <source>
        <dbReference type="EMBL" id="RYB91777.1"/>
    </source>
</evidence>
<dbReference type="RefSeq" id="WP_129401444.1">
    <property type="nucleotide sequence ID" value="NZ_SDWT01000002.1"/>
</dbReference>
<dbReference type="Pfam" id="PF08808">
    <property type="entry name" value="RES"/>
    <property type="match status" value="1"/>
</dbReference>
<accession>A0A4Q2RS49</accession>
<sequence>MVTGDRIPKAPATPDALKSFPDETVPLGTEVWRVHGAGYGPWFFGETQRFSLQSPNGTCHVALNSNTAVLETVVRGARAVALIDLQTRRIRRLRLPRAFRVANFFDPLATGWGVTRRFGTDFPYDRCQGWASAFKTDGFGGIRFWANHDVTDAGVSLALFGPVGERKGWARGTAERLDSAYWLDVLRSELGIGVFDTHSTGLTFGPLN</sequence>
<name>A0A4Q2RS49_9ACTN</name>
<dbReference type="OrthoDB" id="4481222at2"/>
<keyword evidence="3" id="KW-1185">Reference proteome</keyword>
<evidence type="ECO:0000313" key="3">
    <source>
        <dbReference type="Proteomes" id="UP000294071"/>
    </source>
</evidence>
<protein>
    <recommendedName>
        <fullName evidence="1">RES domain-containing protein</fullName>
    </recommendedName>
</protein>
<organism evidence="2 3">
    <name type="scientific">Nocardioides oleivorans</name>
    <dbReference type="NCBI Taxonomy" id="273676"/>
    <lineage>
        <taxon>Bacteria</taxon>
        <taxon>Bacillati</taxon>
        <taxon>Actinomycetota</taxon>
        <taxon>Actinomycetes</taxon>
        <taxon>Propionibacteriales</taxon>
        <taxon>Nocardioidaceae</taxon>
        <taxon>Nocardioides</taxon>
    </lineage>
</organism>
<dbReference type="EMBL" id="SDWT01000002">
    <property type="protein sequence ID" value="RYB91777.1"/>
    <property type="molecule type" value="Genomic_DNA"/>
</dbReference>
<gene>
    <name evidence="2" type="ORF">EUA93_16690</name>
</gene>
<reference evidence="2 3" key="1">
    <citation type="submission" date="2019-01" db="EMBL/GenBank/DDBJ databases">
        <title>Novel species of Nocardioides.</title>
        <authorList>
            <person name="Liu Q."/>
            <person name="Xin Y.-H."/>
        </authorList>
    </citation>
    <scope>NUCLEOTIDE SEQUENCE [LARGE SCALE GENOMIC DNA]</scope>
    <source>
        <strain evidence="2 3">CGMCC 4.6882</strain>
    </source>
</reference>
<proteinExistence type="predicted"/>
<feature type="domain" description="RES" evidence="1">
    <location>
        <begin position="31"/>
        <end position="165"/>
    </location>
</feature>
<dbReference type="InterPro" id="IPR014914">
    <property type="entry name" value="RES_dom"/>
</dbReference>
<dbReference type="AlphaFoldDB" id="A0A4Q2RS49"/>
<comment type="caution">
    <text evidence="2">The sequence shown here is derived from an EMBL/GenBank/DDBJ whole genome shotgun (WGS) entry which is preliminary data.</text>
</comment>
<evidence type="ECO:0000259" key="1">
    <source>
        <dbReference type="Pfam" id="PF08808"/>
    </source>
</evidence>
<dbReference type="Proteomes" id="UP000294071">
    <property type="component" value="Unassembled WGS sequence"/>
</dbReference>